<evidence type="ECO:0000313" key="3">
    <source>
        <dbReference type="EMBL" id="QJW38811.1"/>
    </source>
</evidence>
<proteinExistence type="predicted"/>
<organism evidence="3 4">
    <name type="scientific">Cellulosimicrobium protaetiae</name>
    <dbReference type="NCBI Taxonomy" id="2587808"/>
    <lineage>
        <taxon>Bacteria</taxon>
        <taxon>Bacillati</taxon>
        <taxon>Actinomycetota</taxon>
        <taxon>Actinomycetes</taxon>
        <taxon>Micrococcales</taxon>
        <taxon>Promicromonosporaceae</taxon>
        <taxon>Cellulosimicrobium</taxon>
    </lineage>
</organism>
<feature type="domain" description="4Fe-4S Wbl-type" evidence="2">
    <location>
        <begin position="28"/>
        <end position="87"/>
    </location>
</feature>
<reference evidence="3 4" key="1">
    <citation type="journal article" date="2022" name="Int. J. Syst. Evol. Microbiol.">
        <title>Cellulosimicrobium protaetiae sp. nov., isolated from the gut of the larva of Protaetia brevitarsis seulensis.</title>
        <authorList>
            <person name="Le Han H."/>
            <person name="Nguyen T.T.H."/>
            <person name="Li Z."/>
            <person name="Shin N.R."/>
            <person name="Kim S.G."/>
        </authorList>
    </citation>
    <scope>NUCLEOTIDE SEQUENCE [LARGE SCALE GENOMIC DNA]</scope>
    <source>
        <strain evidence="3 4">BI34</strain>
    </source>
</reference>
<keyword evidence="4" id="KW-1185">Reference proteome</keyword>
<dbReference type="PROSITE" id="PS51674">
    <property type="entry name" value="4FE4S_WBL"/>
    <property type="match status" value="1"/>
</dbReference>
<dbReference type="Pfam" id="PF02467">
    <property type="entry name" value="Whib"/>
    <property type="match status" value="1"/>
</dbReference>
<feature type="compositionally biased region" description="Basic and acidic residues" evidence="1">
    <location>
        <begin position="1"/>
        <end position="29"/>
    </location>
</feature>
<protein>
    <submittedName>
        <fullName evidence="3">Transcription factor WhiB</fullName>
    </submittedName>
</protein>
<name>A0A6M5UNM8_9MICO</name>
<evidence type="ECO:0000256" key="1">
    <source>
        <dbReference type="SAM" id="MobiDB-lite"/>
    </source>
</evidence>
<dbReference type="OrthoDB" id="4763193at2"/>
<sequence>MQSDPEAHHDRGAASESFSRRFPIEDARCATRPTEGDWVPTSEQDVVPAEMTALCRRCDGRENCLLWALAGDEVGYWAATTTADRARMIEAGDISLDAADEIQSAARAQLAEADAAAAAKDEQRLHPVGEGDYKAYRRGCRCGECREANSAKRAAERSAKRAAALAA</sequence>
<dbReference type="EMBL" id="CP052758">
    <property type="protein sequence ID" value="QJW38811.1"/>
    <property type="molecule type" value="Genomic_DNA"/>
</dbReference>
<feature type="region of interest" description="Disordered" evidence="1">
    <location>
        <begin position="1"/>
        <end position="40"/>
    </location>
</feature>
<evidence type="ECO:0000313" key="4">
    <source>
        <dbReference type="Proteomes" id="UP000451354"/>
    </source>
</evidence>
<dbReference type="InterPro" id="IPR034768">
    <property type="entry name" value="4FE4S_WBL"/>
</dbReference>
<dbReference type="KEGG" id="cprt:FIC82_020605"/>
<accession>A0A6M5UNM8</accession>
<gene>
    <name evidence="3" type="ORF">FIC82_020605</name>
</gene>
<evidence type="ECO:0000259" key="2">
    <source>
        <dbReference type="PROSITE" id="PS51674"/>
    </source>
</evidence>
<geneLocation type="plasmid" evidence="3 4">
    <name>pCPRO01</name>
</geneLocation>
<keyword evidence="3" id="KW-0614">Plasmid</keyword>
<dbReference type="AlphaFoldDB" id="A0A6M5UNM8"/>
<dbReference type="Proteomes" id="UP000451354">
    <property type="component" value="Plasmid pCPRO01"/>
</dbReference>